<keyword evidence="4" id="KW-1185">Reference proteome</keyword>
<organism evidence="3 4">
    <name type="scientific">Thermocatellispora tengchongensis</name>
    <dbReference type="NCBI Taxonomy" id="1073253"/>
    <lineage>
        <taxon>Bacteria</taxon>
        <taxon>Bacillati</taxon>
        <taxon>Actinomycetota</taxon>
        <taxon>Actinomycetes</taxon>
        <taxon>Streptosporangiales</taxon>
        <taxon>Streptosporangiaceae</taxon>
        <taxon>Thermocatellispora</taxon>
    </lineage>
</organism>
<dbReference type="Gene3D" id="3.40.50.300">
    <property type="entry name" value="P-loop containing nucleotide triphosphate hydrolases"/>
    <property type="match status" value="1"/>
</dbReference>
<dbReference type="GO" id="GO:0005829">
    <property type="term" value="C:cytosol"/>
    <property type="evidence" value="ECO:0007669"/>
    <property type="project" value="TreeGrafter"/>
</dbReference>
<accession>A0A840PJG7</accession>
<dbReference type="PANTHER" id="PTHR43384">
    <property type="entry name" value="SEPTUM SITE-DETERMINING PROTEIN MIND HOMOLOG, CHLOROPLASTIC-RELATED"/>
    <property type="match status" value="1"/>
</dbReference>
<evidence type="ECO:0000256" key="1">
    <source>
        <dbReference type="ARBA" id="ARBA00022741"/>
    </source>
</evidence>
<protein>
    <recommendedName>
        <fullName evidence="5">DNA-binding protein</fullName>
    </recommendedName>
</protein>
<name>A0A840PJG7_9ACTN</name>
<dbReference type="InterPro" id="IPR027417">
    <property type="entry name" value="P-loop_NTPase"/>
</dbReference>
<evidence type="ECO:0008006" key="5">
    <source>
        <dbReference type="Google" id="ProtNLM"/>
    </source>
</evidence>
<dbReference type="EMBL" id="JACHGN010000027">
    <property type="protein sequence ID" value="MBB5139109.1"/>
    <property type="molecule type" value="Genomic_DNA"/>
</dbReference>
<dbReference type="NCBIfam" id="NF040564">
    <property type="entry name" value="SCO2523_fam"/>
    <property type="match status" value="1"/>
</dbReference>
<gene>
    <name evidence="3" type="ORF">HNP84_008872</name>
</gene>
<keyword evidence="2" id="KW-0067">ATP-binding</keyword>
<dbReference type="SUPFAM" id="SSF52540">
    <property type="entry name" value="P-loop containing nucleoside triphosphate hydrolases"/>
    <property type="match status" value="1"/>
</dbReference>
<dbReference type="AlphaFoldDB" id="A0A840PJG7"/>
<comment type="caution">
    <text evidence="3">The sequence shown here is derived from an EMBL/GenBank/DDBJ whole genome shotgun (WGS) entry which is preliminary data.</text>
</comment>
<dbReference type="InterPro" id="IPR050625">
    <property type="entry name" value="ParA/MinD_ATPase"/>
</dbReference>
<evidence type="ECO:0000313" key="3">
    <source>
        <dbReference type="EMBL" id="MBB5139109.1"/>
    </source>
</evidence>
<proteinExistence type="predicted"/>
<dbReference type="GO" id="GO:0009898">
    <property type="term" value="C:cytoplasmic side of plasma membrane"/>
    <property type="evidence" value="ECO:0007669"/>
    <property type="project" value="TreeGrafter"/>
</dbReference>
<dbReference type="GO" id="GO:0005524">
    <property type="term" value="F:ATP binding"/>
    <property type="evidence" value="ECO:0007669"/>
    <property type="project" value="UniProtKB-KW"/>
</dbReference>
<dbReference type="GO" id="GO:0016887">
    <property type="term" value="F:ATP hydrolysis activity"/>
    <property type="evidence" value="ECO:0007669"/>
    <property type="project" value="TreeGrafter"/>
</dbReference>
<dbReference type="GO" id="GO:0051782">
    <property type="term" value="P:negative regulation of cell division"/>
    <property type="evidence" value="ECO:0007669"/>
    <property type="project" value="TreeGrafter"/>
</dbReference>
<evidence type="ECO:0000256" key="2">
    <source>
        <dbReference type="ARBA" id="ARBA00022840"/>
    </source>
</evidence>
<sequence>MTMLVFAISDKGGTGRSVTSTNIAFRRALQGDDVCYLDFDFGSPTVGAIFGVRSAERGTERGGMHSYLQEKTEDPYRVDIWTDSDRSALRSRPPGAGQLILLPGDSSGGEFPASPRAVDRCVRLFSRLREEFDLCMVDLSAGRSYAADMVLAATARAELSDVPFRWLVFHRWTRQHIIAAAGLVFERRGLLDVGAAHGHDKTALAERIRFVRTAVVEANAPERSALRSTQLAWLDECDRDLHELARRHGVGRTAMLGKVPLDPVLQWREQILVDEDVYASQIANESTIRAFDHIATKIFDARAWEGL</sequence>
<reference evidence="3 4" key="1">
    <citation type="submission" date="2020-08" db="EMBL/GenBank/DDBJ databases">
        <title>Genomic Encyclopedia of Type Strains, Phase IV (KMG-IV): sequencing the most valuable type-strain genomes for metagenomic binning, comparative biology and taxonomic classification.</title>
        <authorList>
            <person name="Goeker M."/>
        </authorList>
    </citation>
    <scope>NUCLEOTIDE SEQUENCE [LARGE SCALE GENOMIC DNA]</scope>
    <source>
        <strain evidence="3 4">DSM 45615</strain>
    </source>
</reference>
<dbReference type="Proteomes" id="UP000578449">
    <property type="component" value="Unassembled WGS sequence"/>
</dbReference>
<keyword evidence="1" id="KW-0547">Nucleotide-binding</keyword>
<evidence type="ECO:0000313" key="4">
    <source>
        <dbReference type="Proteomes" id="UP000578449"/>
    </source>
</evidence>
<dbReference type="PANTHER" id="PTHR43384:SF6">
    <property type="entry name" value="SEPTUM SITE-DETERMINING PROTEIN MIND HOMOLOG, CHLOROPLASTIC"/>
    <property type="match status" value="1"/>
</dbReference>